<dbReference type="NCBIfam" id="TIGR03499">
    <property type="entry name" value="FlhF"/>
    <property type="match status" value="1"/>
</dbReference>
<dbReference type="GO" id="GO:0005047">
    <property type="term" value="F:signal recognition particle binding"/>
    <property type="evidence" value="ECO:0007669"/>
    <property type="project" value="TreeGrafter"/>
</dbReference>
<comment type="similarity">
    <text evidence="2">Belongs to the GTP-binding SRP family.</text>
</comment>
<feature type="domain" description="SRP54-type proteins GTP-binding" evidence="16">
    <location>
        <begin position="216"/>
        <end position="410"/>
    </location>
</feature>
<keyword evidence="11" id="KW-1006">Bacterial flagellum protein export</keyword>
<dbReference type="PANTHER" id="PTHR43134">
    <property type="entry name" value="SIGNAL RECOGNITION PARTICLE RECEPTOR SUBUNIT ALPHA"/>
    <property type="match status" value="1"/>
</dbReference>
<evidence type="ECO:0000256" key="7">
    <source>
        <dbReference type="ARBA" id="ARBA00022795"/>
    </source>
</evidence>
<dbReference type="GO" id="GO:0005886">
    <property type="term" value="C:plasma membrane"/>
    <property type="evidence" value="ECO:0007669"/>
    <property type="project" value="UniProtKB-SubCell"/>
</dbReference>
<evidence type="ECO:0000259" key="15">
    <source>
        <dbReference type="SMART" id="SM00382"/>
    </source>
</evidence>
<evidence type="ECO:0000313" key="18">
    <source>
        <dbReference type="Proteomes" id="UP000824265"/>
    </source>
</evidence>
<keyword evidence="7" id="KW-1005">Bacterial flagellum biogenesis</keyword>
<evidence type="ECO:0000256" key="10">
    <source>
        <dbReference type="ARBA" id="ARBA00023136"/>
    </source>
</evidence>
<evidence type="ECO:0000256" key="14">
    <source>
        <dbReference type="SAM" id="MobiDB-lite"/>
    </source>
</evidence>
<dbReference type="EMBL" id="DXGH01000073">
    <property type="protein sequence ID" value="HIW82575.1"/>
    <property type="molecule type" value="Genomic_DNA"/>
</dbReference>
<evidence type="ECO:0000256" key="4">
    <source>
        <dbReference type="ARBA" id="ARBA00022448"/>
    </source>
</evidence>
<dbReference type="PANTHER" id="PTHR43134:SF3">
    <property type="entry name" value="FLAGELLAR BIOSYNTHESIS PROTEIN FLHF"/>
    <property type="match status" value="1"/>
</dbReference>
<keyword evidence="17" id="KW-0282">Flagellum</keyword>
<dbReference type="SMART" id="SM00962">
    <property type="entry name" value="SRP54"/>
    <property type="match status" value="1"/>
</dbReference>
<dbReference type="InterPro" id="IPR003593">
    <property type="entry name" value="AAA+_ATPase"/>
</dbReference>
<dbReference type="FunFam" id="3.40.50.300:FF:000695">
    <property type="entry name" value="Flagellar biosynthesis regulator FlhF"/>
    <property type="match status" value="1"/>
</dbReference>
<feature type="domain" description="AAA+ ATPase" evidence="15">
    <location>
        <begin position="215"/>
        <end position="364"/>
    </location>
</feature>
<dbReference type="Gene3D" id="1.20.120.1380">
    <property type="entry name" value="Flagellar FlhF biosynthesis protein, N domain"/>
    <property type="match status" value="1"/>
</dbReference>
<dbReference type="InterPro" id="IPR027417">
    <property type="entry name" value="P-loop_NTPase"/>
</dbReference>
<dbReference type="InterPro" id="IPR047040">
    <property type="entry name" value="FlhF__GTPase_dom"/>
</dbReference>
<feature type="compositionally biased region" description="Basic and acidic residues" evidence="14">
    <location>
        <begin position="115"/>
        <end position="148"/>
    </location>
</feature>
<evidence type="ECO:0000256" key="3">
    <source>
        <dbReference type="ARBA" id="ARBA00014919"/>
    </source>
</evidence>
<evidence type="ECO:0000256" key="13">
    <source>
        <dbReference type="NCBIfam" id="TIGR03499"/>
    </source>
</evidence>
<keyword evidence="17" id="KW-0966">Cell projection</keyword>
<keyword evidence="4" id="KW-0813">Transport</keyword>
<reference evidence="17" key="2">
    <citation type="submission" date="2021-04" db="EMBL/GenBank/DDBJ databases">
        <authorList>
            <person name="Gilroy R."/>
        </authorList>
    </citation>
    <scope>NUCLEOTIDE SEQUENCE</scope>
    <source>
        <strain evidence="17">CHK195-6426</strain>
    </source>
</reference>
<dbReference type="SUPFAM" id="SSF52540">
    <property type="entry name" value="P-loop containing nucleoside triphosphate hydrolases"/>
    <property type="match status" value="1"/>
</dbReference>
<keyword evidence="5" id="KW-1003">Cell membrane</keyword>
<dbReference type="AlphaFoldDB" id="A0A9D1UDK5"/>
<evidence type="ECO:0000256" key="8">
    <source>
        <dbReference type="ARBA" id="ARBA00022927"/>
    </source>
</evidence>
<comment type="subcellular location">
    <subcellularLocation>
        <location evidence="1">Cell membrane</location>
        <topology evidence="1">Peripheral membrane protein</topology>
        <orientation evidence="1">Cytoplasmic side</orientation>
    </subcellularLocation>
</comment>
<keyword evidence="9" id="KW-0342">GTP-binding</keyword>
<dbReference type="Pfam" id="PF00448">
    <property type="entry name" value="SRP54"/>
    <property type="match status" value="1"/>
</dbReference>
<dbReference type="GO" id="GO:0003924">
    <property type="term" value="F:GTPase activity"/>
    <property type="evidence" value="ECO:0007669"/>
    <property type="project" value="UniProtKB-UniRule"/>
</dbReference>
<reference evidence="17" key="1">
    <citation type="journal article" date="2021" name="PeerJ">
        <title>Extensive microbial diversity within the chicken gut microbiome revealed by metagenomics and culture.</title>
        <authorList>
            <person name="Gilroy R."/>
            <person name="Ravi A."/>
            <person name="Getino M."/>
            <person name="Pursley I."/>
            <person name="Horton D.L."/>
            <person name="Alikhan N.F."/>
            <person name="Baker D."/>
            <person name="Gharbi K."/>
            <person name="Hall N."/>
            <person name="Watson M."/>
            <person name="Adriaenssens E.M."/>
            <person name="Foster-Nyarko E."/>
            <person name="Jarju S."/>
            <person name="Secka A."/>
            <person name="Antonio M."/>
            <person name="Oren A."/>
            <person name="Chaudhuri R.R."/>
            <person name="La Ragione R."/>
            <person name="Hildebrand F."/>
            <person name="Pallen M.J."/>
        </authorList>
    </citation>
    <scope>NUCLEOTIDE SEQUENCE</scope>
    <source>
        <strain evidence="17">CHK195-6426</strain>
    </source>
</reference>
<evidence type="ECO:0000256" key="11">
    <source>
        <dbReference type="ARBA" id="ARBA00023225"/>
    </source>
</evidence>
<accession>A0A9D1UDK5</accession>
<dbReference type="Gene3D" id="3.40.50.300">
    <property type="entry name" value="P-loop containing nucleotide triphosphate hydrolases"/>
    <property type="match status" value="1"/>
</dbReference>
<dbReference type="SMART" id="SM00382">
    <property type="entry name" value="AAA"/>
    <property type="match status" value="1"/>
</dbReference>
<proteinExistence type="inferred from homology"/>
<keyword evidence="8" id="KW-0653">Protein transport</keyword>
<evidence type="ECO:0000256" key="2">
    <source>
        <dbReference type="ARBA" id="ARBA00008531"/>
    </source>
</evidence>
<comment type="function">
    <text evidence="12">Necessary for flagellar biosynthesis. May be involved in translocation of the flagellum.</text>
</comment>
<evidence type="ECO:0000256" key="9">
    <source>
        <dbReference type="ARBA" id="ARBA00023134"/>
    </source>
</evidence>
<keyword evidence="10" id="KW-0472">Membrane</keyword>
<evidence type="ECO:0000256" key="1">
    <source>
        <dbReference type="ARBA" id="ARBA00004413"/>
    </source>
</evidence>
<name>A0A9D1UDK5_9FIRM</name>
<dbReference type="GO" id="GO:0005525">
    <property type="term" value="F:GTP binding"/>
    <property type="evidence" value="ECO:0007669"/>
    <property type="project" value="UniProtKB-UniRule"/>
</dbReference>
<dbReference type="InterPro" id="IPR020006">
    <property type="entry name" value="FlhF"/>
</dbReference>
<evidence type="ECO:0000256" key="12">
    <source>
        <dbReference type="ARBA" id="ARBA00025337"/>
    </source>
</evidence>
<dbReference type="InterPro" id="IPR000897">
    <property type="entry name" value="SRP54_GTPase_dom"/>
</dbReference>
<evidence type="ECO:0000256" key="6">
    <source>
        <dbReference type="ARBA" id="ARBA00022741"/>
    </source>
</evidence>
<sequence length="414" mass="46504">MIIKKYVGKTEEEAAEAAKKELGGSAVIMNVRDVKPSGWRRLFQSKQVEVTAALEEEQDAYTPVRREAAKAQAGQPKATLLSEKVSDMDNGLEGSSKDIEKKLESLQNLLVTQLKKSETEKNQAREEEEEQIPKHEGSDKQGDREENKEQEKFIRLLYNTMLDNEVDERYANQILEDIDKTRKPNTPIDYILTNVYQKMILKFGRAEGIKPAAKGPKVVLFLGPTGVGKTTTIAKIASSYSVGEKKNIALLTADTYRIAAAEQLRTYANILEVPFQVIYTKEELQKAISDFESFDYIFVDTAGHSHQNEEQLEKTSGLLKAVEEMAEYQAFLVLSATTKYSDLLRIAESYKTITKYQLIFTKLDETAAFGNLMNLKLYTDAPIAFVTCGQNVPDDIEQFNPQKTVKSLLGGKRG</sequence>
<dbReference type="GO" id="GO:0006614">
    <property type="term" value="P:SRP-dependent cotranslational protein targeting to membrane"/>
    <property type="evidence" value="ECO:0007669"/>
    <property type="project" value="UniProtKB-UniRule"/>
</dbReference>
<dbReference type="Proteomes" id="UP000824265">
    <property type="component" value="Unassembled WGS sequence"/>
</dbReference>
<dbReference type="GO" id="GO:0044781">
    <property type="term" value="P:bacterial-type flagellum organization"/>
    <property type="evidence" value="ECO:0007669"/>
    <property type="project" value="UniProtKB-UniRule"/>
</dbReference>
<keyword evidence="6" id="KW-0547">Nucleotide-binding</keyword>
<evidence type="ECO:0000259" key="16">
    <source>
        <dbReference type="SMART" id="SM00962"/>
    </source>
</evidence>
<evidence type="ECO:0000313" key="17">
    <source>
        <dbReference type="EMBL" id="HIW82575.1"/>
    </source>
</evidence>
<protein>
    <recommendedName>
        <fullName evidence="3 13">Flagellar biosynthesis protein FlhF</fullName>
    </recommendedName>
</protein>
<evidence type="ECO:0000256" key="5">
    <source>
        <dbReference type="ARBA" id="ARBA00022475"/>
    </source>
</evidence>
<dbReference type="GO" id="GO:0015031">
    <property type="term" value="P:protein transport"/>
    <property type="evidence" value="ECO:0007669"/>
    <property type="project" value="UniProtKB-KW"/>
</dbReference>
<feature type="region of interest" description="Disordered" evidence="14">
    <location>
        <begin position="114"/>
        <end position="148"/>
    </location>
</feature>
<organism evidence="17 18">
    <name type="scientific">Candidatus Acetatifactor stercoripullorum</name>
    <dbReference type="NCBI Taxonomy" id="2838414"/>
    <lineage>
        <taxon>Bacteria</taxon>
        <taxon>Bacillati</taxon>
        <taxon>Bacillota</taxon>
        <taxon>Clostridia</taxon>
        <taxon>Lachnospirales</taxon>
        <taxon>Lachnospiraceae</taxon>
        <taxon>Acetatifactor</taxon>
    </lineage>
</organism>
<gene>
    <name evidence="17" type="primary">flhF</name>
    <name evidence="17" type="ORF">H9742_13820</name>
</gene>
<keyword evidence="17" id="KW-0969">Cilium</keyword>
<feature type="region of interest" description="Disordered" evidence="14">
    <location>
        <begin position="65"/>
        <end position="95"/>
    </location>
</feature>
<dbReference type="CDD" id="cd17873">
    <property type="entry name" value="FlhF"/>
    <property type="match status" value="1"/>
</dbReference>
<comment type="caution">
    <text evidence="17">The sequence shown here is derived from an EMBL/GenBank/DDBJ whole genome shotgun (WGS) entry which is preliminary data.</text>
</comment>